<dbReference type="PANTHER" id="PTHR33741">
    <property type="entry name" value="TRANSMEMBRANE PROTEIN DDB_G0269096-RELATED"/>
    <property type="match status" value="1"/>
</dbReference>
<evidence type="ECO:0000313" key="5">
    <source>
        <dbReference type="Proteomes" id="UP000183050"/>
    </source>
</evidence>
<dbReference type="PANTHER" id="PTHR33741:SF5">
    <property type="entry name" value="TRANSMEMBRANE PROTEIN DDB_G0269096-RELATED"/>
    <property type="match status" value="1"/>
</dbReference>
<dbReference type="RefSeq" id="WP_072641459.1">
    <property type="nucleotide sequence ID" value="NZ_CP018229.1"/>
</dbReference>
<feature type="domain" description="CBS" evidence="3">
    <location>
        <begin position="303"/>
        <end position="368"/>
    </location>
</feature>
<keyword evidence="1" id="KW-0129">CBS domain</keyword>
<feature type="transmembrane region" description="Helical" evidence="2">
    <location>
        <begin position="110"/>
        <end position="127"/>
    </location>
</feature>
<dbReference type="PROSITE" id="PS51371">
    <property type="entry name" value="CBS"/>
    <property type="match status" value="2"/>
</dbReference>
<name>A0A1L3ZJU2_RHILE</name>
<feature type="transmembrane region" description="Helical" evidence="2">
    <location>
        <begin position="33"/>
        <end position="54"/>
    </location>
</feature>
<geneLocation type="plasmid" evidence="4">
    <name>unnamed1</name>
</geneLocation>
<keyword evidence="2" id="KW-0472">Membrane</keyword>
<evidence type="ECO:0000313" key="4">
    <source>
        <dbReference type="EMBL" id="API55840.1"/>
    </source>
</evidence>
<evidence type="ECO:0000256" key="1">
    <source>
        <dbReference type="PROSITE-ProRule" id="PRU00703"/>
    </source>
</evidence>
<dbReference type="Pfam" id="PF00571">
    <property type="entry name" value="CBS"/>
    <property type="match status" value="2"/>
</dbReference>
<dbReference type="AlphaFoldDB" id="A0A1L3ZJU2"/>
<keyword evidence="4" id="KW-0614">Plasmid</keyword>
<feature type="domain" description="CBS" evidence="3">
    <location>
        <begin position="255"/>
        <end position="301"/>
    </location>
</feature>
<accession>A0A1L3ZJU2</accession>
<dbReference type="InterPro" id="IPR046342">
    <property type="entry name" value="CBS_dom_sf"/>
</dbReference>
<keyword evidence="2" id="KW-1133">Transmembrane helix</keyword>
<dbReference type="Pfam" id="PF04982">
    <property type="entry name" value="TM_HPP"/>
    <property type="match status" value="1"/>
</dbReference>
<sequence>MQYPVSPKVGPSHFRRFRLFSPILAGATLRERLIACLGALLAIGLTGVISGYLFGQGPHLPLIVAPMGASAVLLFAVPASPLAQPWSIVGGNTISALMGIIAAYFIRDPIIATGVGVSLAIGAMSFTRCLHPRGGAAALTAVLGGPVVAGWGFLFPFVPVALNSCILVGLGLLFHKLSKRNYPHVVPKAAENTHQTIDLPSMVRVGFREEDVDAALEALDETFDIDRADLGRLLQQVQLQAAIRSNGKISCADIMSRDVIAIGETSEPDAARHLLLKHNIRTLPVKDPEGRLVGTVGLRELSMSTETIARAIARPAVARTSDTALSLLPVLTDGRTHAVIIVDDDYRILGLISQTDLLSAVARLLPKEDNAIPAVA</sequence>
<dbReference type="EMBL" id="CP018229">
    <property type="protein sequence ID" value="API55840.1"/>
    <property type="molecule type" value="Genomic_DNA"/>
</dbReference>
<dbReference type="Gene3D" id="3.10.580.10">
    <property type="entry name" value="CBS-domain"/>
    <property type="match status" value="1"/>
</dbReference>
<proteinExistence type="predicted"/>
<evidence type="ECO:0000259" key="3">
    <source>
        <dbReference type="PROSITE" id="PS51371"/>
    </source>
</evidence>
<dbReference type="InterPro" id="IPR000644">
    <property type="entry name" value="CBS_dom"/>
</dbReference>
<organism evidence="4 5">
    <name type="scientific">Rhizobium leguminosarum</name>
    <dbReference type="NCBI Taxonomy" id="384"/>
    <lineage>
        <taxon>Bacteria</taxon>
        <taxon>Pseudomonadati</taxon>
        <taxon>Pseudomonadota</taxon>
        <taxon>Alphaproteobacteria</taxon>
        <taxon>Hyphomicrobiales</taxon>
        <taxon>Rhizobiaceae</taxon>
        <taxon>Rhizobium/Agrobacterium group</taxon>
        <taxon>Rhizobium</taxon>
    </lineage>
</organism>
<protein>
    <recommendedName>
        <fullName evidence="3">CBS domain-containing protein</fullName>
    </recommendedName>
</protein>
<feature type="transmembrane region" description="Helical" evidence="2">
    <location>
        <begin position="134"/>
        <end position="154"/>
    </location>
</feature>
<keyword evidence="2" id="KW-0812">Transmembrane</keyword>
<dbReference type="Proteomes" id="UP000183050">
    <property type="component" value="Plasmid unnamed1"/>
</dbReference>
<dbReference type="InterPro" id="IPR007065">
    <property type="entry name" value="HPP"/>
</dbReference>
<dbReference type="SUPFAM" id="SSF54631">
    <property type="entry name" value="CBS-domain pair"/>
    <property type="match status" value="1"/>
</dbReference>
<reference evidence="4 5" key="1">
    <citation type="submission" date="2016-11" db="EMBL/GenBank/DDBJ databases">
        <title>Rhizobium leguminosarum bv. viciae strain Vaf12 isolated from Vavilovia formosa root nodules from Russia, Dagestan.</title>
        <authorList>
            <person name="Kimeklis A."/>
        </authorList>
    </citation>
    <scope>NUCLEOTIDE SEQUENCE [LARGE SCALE GENOMIC DNA]</scope>
    <source>
        <strain evidence="4 5">Vaf-108</strain>
        <plasmid evidence="5">Plasmid unnamed1</plasmid>
    </source>
</reference>
<dbReference type="InterPro" id="IPR058581">
    <property type="entry name" value="TM_HPP"/>
</dbReference>
<feature type="transmembrane region" description="Helical" evidence="2">
    <location>
        <begin position="86"/>
        <end position="104"/>
    </location>
</feature>
<evidence type="ECO:0000256" key="2">
    <source>
        <dbReference type="SAM" id="Phobius"/>
    </source>
</evidence>
<dbReference type="SMART" id="SM00116">
    <property type="entry name" value="CBS"/>
    <property type="match status" value="2"/>
</dbReference>
<feature type="transmembrane region" description="Helical" evidence="2">
    <location>
        <begin position="60"/>
        <end position="79"/>
    </location>
</feature>
<gene>
    <name evidence="4" type="ORF">BMW22_30825</name>
</gene>